<organism evidence="2 3">
    <name type="scientific">Halomarinibacterium sedimenti</name>
    <dbReference type="NCBI Taxonomy" id="2857106"/>
    <lineage>
        <taxon>Bacteria</taxon>
        <taxon>Pseudomonadati</taxon>
        <taxon>Bacteroidota</taxon>
        <taxon>Flavobacteriia</taxon>
        <taxon>Flavobacteriales</taxon>
        <taxon>Flavobacteriaceae</taxon>
        <taxon>Halomarinibacterium</taxon>
    </lineage>
</organism>
<evidence type="ECO:0008006" key="4">
    <source>
        <dbReference type="Google" id="ProtNLM"/>
    </source>
</evidence>
<dbReference type="EMBL" id="JAHWDP010000004">
    <property type="protein sequence ID" value="MBW2938655.1"/>
    <property type="molecule type" value="Genomic_DNA"/>
</dbReference>
<dbReference type="RefSeq" id="WP_219053179.1">
    <property type="nucleotide sequence ID" value="NZ_JAHWDP010000004.1"/>
</dbReference>
<gene>
    <name evidence="2" type="ORF">KXJ69_11090</name>
</gene>
<sequence>MQKLFSTLLLLTLSFSAFAQMETEEEAKDKYLTNVPITINSEAVNYSGSAYENEEFVLGTVYKSGRIVASNVALRYNALRDEVEVKSSIDAPNSTARVMMRNPDIYVKMLNNVFVYAAPKEGLDRPGYFLVLFEGESADLYKKISKEFVEGMAATTSLTRDIPSSYKEKEAYFLLNKNTNSFQEFPSSRNAKFGLFDDKKKELKTYTKEERLNINKEYALIKLVKYYNTL</sequence>
<comment type="caution">
    <text evidence="2">The sequence shown here is derived from an EMBL/GenBank/DDBJ whole genome shotgun (WGS) entry which is preliminary data.</text>
</comment>
<dbReference type="Proteomes" id="UP001138686">
    <property type="component" value="Unassembled WGS sequence"/>
</dbReference>
<dbReference type="AlphaFoldDB" id="A0A9X1FQH3"/>
<keyword evidence="3" id="KW-1185">Reference proteome</keyword>
<keyword evidence="1" id="KW-0732">Signal</keyword>
<protein>
    <recommendedName>
        <fullName evidence="4">Plasminogen-binding protein PgbA N-terminal domain-containing protein</fullName>
    </recommendedName>
</protein>
<accession>A0A9X1FQH3</accession>
<name>A0A9X1FQH3_9FLAO</name>
<feature type="chain" id="PRO_5040910085" description="Plasminogen-binding protein PgbA N-terminal domain-containing protein" evidence="1">
    <location>
        <begin position="20"/>
        <end position="230"/>
    </location>
</feature>
<feature type="signal peptide" evidence="1">
    <location>
        <begin position="1"/>
        <end position="19"/>
    </location>
</feature>
<proteinExistence type="predicted"/>
<evidence type="ECO:0000313" key="3">
    <source>
        <dbReference type="Proteomes" id="UP001138686"/>
    </source>
</evidence>
<reference evidence="2" key="1">
    <citation type="submission" date="2021-07" db="EMBL/GenBank/DDBJ databases">
        <title>Aureisphaera sp. CAU 1614 isolated from sea sediment.</title>
        <authorList>
            <person name="Kim W."/>
        </authorList>
    </citation>
    <scope>NUCLEOTIDE SEQUENCE</scope>
    <source>
        <strain evidence="2">CAU 1614</strain>
    </source>
</reference>
<evidence type="ECO:0000256" key="1">
    <source>
        <dbReference type="SAM" id="SignalP"/>
    </source>
</evidence>
<evidence type="ECO:0000313" key="2">
    <source>
        <dbReference type="EMBL" id="MBW2938655.1"/>
    </source>
</evidence>